<dbReference type="EMBL" id="MN740760">
    <property type="protein sequence ID" value="QHS81806.1"/>
    <property type="molecule type" value="Genomic_DNA"/>
</dbReference>
<sequence length="133" mass="15217">MDIPVRTALRLNPDFEEPIKHSHIYSRAIDPTTQFVSFIVPNSSNITWTDLRITSTGVNDFESVLRLNIECDCDCYHSITRPISVVKGVWTPFPWPIQCSLLTYPLTLRINTGTDQPQHLMVKLLGFDHLFST</sequence>
<evidence type="ECO:0000313" key="1">
    <source>
        <dbReference type="EMBL" id="QHS81806.1"/>
    </source>
</evidence>
<reference evidence="1" key="1">
    <citation type="journal article" date="2020" name="Nature">
        <title>Giant virus diversity and host interactions through global metagenomics.</title>
        <authorList>
            <person name="Schulz F."/>
            <person name="Roux S."/>
            <person name="Paez-Espino D."/>
            <person name="Jungbluth S."/>
            <person name="Walsh D.A."/>
            <person name="Denef V.J."/>
            <person name="McMahon K.D."/>
            <person name="Konstantinidis K.T."/>
            <person name="Eloe-Fadrosh E.A."/>
            <person name="Kyrpides N.C."/>
            <person name="Woyke T."/>
        </authorList>
    </citation>
    <scope>NUCLEOTIDE SEQUENCE</scope>
    <source>
        <strain evidence="1">GVMAG-S-1101164-72</strain>
    </source>
</reference>
<dbReference type="AlphaFoldDB" id="A0A6C0AQD2"/>
<organism evidence="1">
    <name type="scientific">viral metagenome</name>
    <dbReference type="NCBI Taxonomy" id="1070528"/>
    <lineage>
        <taxon>unclassified sequences</taxon>
        <taxon>metagenomes</taxon>
        <taxon>organismal metagenomes</taxon>
    </lineage>
</organism>
<accession>A0A6C0AQD2</accession>
<name>A0A6C0AQD2_9ZZZZ</name>
<protein>
    <submittedName>
        <fullName evidence="1">Uncharacterized protein</fullName>
    </submittedName>
</protein>
<proteinExistence type="predicted"/>